<feature type="region of interest" description="Disordered" evidence="5">
    <location>
        <begin position="506"/>
        <end position="544"/>
    </location>
</feature>
<proteinExistence type="predicted"/>
<evidence type="ECO:0000256" key="4">
    <source>
        <dbReference type="PROSITE-ProRule" id="PRU00176"/>
    </source>
</evidence>
<evidence type="ECO:0000256" key="3">
    <source>
        <dbReference type="ARBA" id="ARBA00023242"/>
    </source>
</evidence>
<organism evidence="7 8">
    <name type="scientific">Diplocarpon coronariae</name>
    <dbReference type="NCBI Taxonomy" id="2795749"/>
    <lineage>
        <taxon>Eukaryota</taxon>
        <taxon>Fungi</taxon>
        <taxon>Dikarya</taxon>
        <taxon>Ascomycota</taxon>
        <taxon>Pezizomycotina</taxon>
        <taxon>Leotiomycetes</taxon>
        <taxon>Helotiales</taxon>
        <taxon>Drepanopezizaceae</taxon>
        <taxon>Diplocarpon</taxon>
    </lineage>
</organism>
<dbReference type="AlphaFoldDB" id="A0A218ZGG5"/>
<feature type="compositionally biased region" description="Basic residues" evidence="5">
    <location>
        <begin position="533"/>
        <end position="544"/>
    </location>
</feature>
<comment type="subcellular location">
    <subcellularLocation>
        <location evidence="1">Nucleus</location>
        <location evidence="1">Nucleolus</location>
    </subcellularLocation>
</comment>
<evidence type="ECO:0000256" key="5">
    <source>
        <dbReference type="SAM" id="MobiDB-lite"/>
    </source>
</evidence>
<name>A0A218ZGG5_9HELO</name>
<accession>A0A218ZGG5</accession>
<feature type="region of interest" description="Disordered" evidence="5">
    <location>
        <begin position="420"/>
        <end position="455"/>
    </location>
</feature>
<evidence type="ECO:0000259" key="6">
    <source>
        <dbReference type="PROSITE" id="PS50102"/>
    </source>
</evidence>
<feature type="domain" description="RRM" evidence="6">
    <location>
        <begin position="215"/>
        <end position="293"/>
    </location>
</feature>
<feature type="compositionally biased region" description="Basic and acidic residues" evidence="5">
    <location>
        <begin position="189"/>
        <end position="199"/>
    </location>
</feature>
<dbReference type="Proteomes" id="UP000242519">
    <property type="component" value="Unassembled WGS sequence"/>
</dbReference>
<dbReference type="OrthoDB" id="21467at2759"/>
<dbReference type="CDD" id="cd12307">
    <property type="entry name" value="RRM_NIFK_like"/>
    <property type="match status" value="1"/>
</dbReference>
<dbReference type="STRING" id="503106.A0A218ZGG5"/>
<dbReference type="EMBL" id="MZNU01000047">
    <property type="protein sequence ID" value="OWP06365.1"/>
    <property type="molecule type" value="Genomic_DNA"/>
</dbReference>
<dbReference type="InterPro" id="IPR000504">
    <property type="entry name" value="RRM_dom"/>
</dbReference>
<comment type="caution">
    <text evidence="7">The sequence shown here is derived from an EMBL/GenBank/DDBJ whole genome shotgun (WGS) entry which is preliminary data.</text>
</comment>
<keyword evidence="3" id="KW-0539">Nucleus</keyword>
<dbReference type="InterPro" id="IPR035979">
    <property type="entry name" value="RBD_domain_sf"/>
</dbReference>
<dbReference type="Gene3D" id="3.30.70.330">
    <property type="match status" value="1"/>
</dbReference>
<dbReference type="GO" id="GO:0005730">
    <property type="term" value="C:nucleolus"/>
    <property type="evidence" value="ECO:0007669"/>
    <property type="project" value="UniProtKB-SubCell"/>
</dbReference>
<dbReference type="InterPro" id="IPR012677">
    <property type="entry name" value="Nucleotide-bd_a/b_plait_sf"/>
</dbReference>
<feature type="compositionally biased region" description="Polar residues" evidence="5">
    <location>
        <begin position="74"/>
        <end position="83"/>
    </location>
</feature>
<evidence type="ECO:0000256" key="2">
    <source>
        <dbReference type="ARBA" id="ARBA00022884"/>
    </source>
</evidence>
<dbReference type="PANTHER" id="PTHR46754">
    <property type="entry name" value="MKI67 FHA DOMAIN-INTERACTING NUCLEOLAR PHOSPHOPROTEIN"/>
    <property type="match status" value="1"/>
</dbReference>
<keyword evidence="8" id="KW-1185">Reference proteome</keyword>
<sequence>MAKEFQPSKRKVSVPQAEIEKVKKVKSTTEAPAKKRKATEDAAPAQVKKSKTPKPILKGASDLETLEPSDKPAKNNSAATIPNGTKKDIKAAKHSGAPKPVEKAIVPKSSKAATVPAKKANAAKAEEVKPEIEANEEFDSGLADEDEEMEEDSDEEVDDQTLALLKGFESDGDEENEANKGTAEGQPLPERKKLSKKEEKKLKKAIEAGASDKPGVVYIGRIPHGFYENEMKAYFKQFGTILNLRLSRNKHTGASKHYAWIQFESATVADIVARTMDNYLMFGHLLKVKLIPDEQVNPAWFKGANKRFKAVPWNKMQGRKLALGKSEEAWNEKVEQEEARRAAKADKLKEIGYEFDAPKVKSATGVAKAKVAEELTESETKATEAEEVVECVSKPKNKGKKAKDSVVNLDETAMLASTATEKKADAILPTKEDMHKSIAETTEKPQKKAKKHKVVKETEVVVEETVAVVEAEVTKPKTKKEKKRKKEVVEKIVEVSVPEIAAAVSEKKLKTKKSKTSLTEPAPVEVAEEEIKKPKKNKKQKLGA</sequence>
<feature type="compositionally biased region" description="Basic and acidic residues" evidence="5">
    <location>
        <begin position="420"/>
        <end position="446"/>
    </location>
</feature>
<dbReference type="PROSITE" id="PS50102">
    <property type="entry name" value="RRM"/>
    <property type="match status" value="1"/>
</dbReference>
<feature type="compositionally biased region" description="Low complexity" evidence="5">
    <location>
        <begin position="111"/>
        <end position="123"/>
    </location>
</feature>
<dbReference type="InParanoid" id="A0A218ZGG5"/>
<dbReference type="SUPFAM" id="SSF54928">
    <property type="entry name" value="RNA-binding domain, RBD"/>
    <property type="match status" value="1"/>
</dbReference>
<feature type="compositionally biased region" description="Acidic residues" evidence="5">
    <location>
        <begin position="133"/>
        <end position="159"/>
    </location>
</feature>
<gene>
    <name evidence="7" type="ORF">B2J93_5318</name>
</gene>
<keyword evidence="2 4" id="KW-0694">RNA-binding</keyword>
<evidence type="ECO:0000313" key="8">
    <source>
        <dbReference type="Proteomes" id="UP000242519"/>
    </source>
</evidence>
<evidence type="ECO:0000313" key="7">
    <source>
        <dbReference type="EMBL" id="OWP06365.1"/>
    </source>
</evidence>
<protein>
    <recommendedName>
        <fullName evidence="6">RRM domain-containing protein</fullName>
    </recommendedName>
</protein>
<feature type="compositionally biased region" description="Low complexity" evidence="5">
    <location>
        <begin position="516"/>
        <end position="525"/>
    </location>
</feature>
<reference evidence="7 8" key="1">
    <citation type="submission" date="2017-04" db="EMBL/GenBank/DDBJ databases">
        <title>Draft genome sequence of Marssonina coronaria NL1: causal agent of apple blotch.</title>
        <authorList>
            <person name="Cheng Q."/>
        </authorList>
    </citation>
    <scope>NUCLEOTIDE SEQUENCE [LARGE SCALE GENOMIC DNA]</scope>
    <source>
        <strain evidence="7 8">NL1</strain>
    </source>
</reference>
<dbReference type="GO" id="GO:0003723">
    <property type="term" value="F:RNA binding"/>
    <property type="evidence" value="ECO:0007669"/>
    <property type="project" value="UniProtKB-UniRule"/>
</dbReference>
<feature type="region of interest" description="Disordered" evidence="5">
    <location>
        <begin position="1"/>
        <end position="199"/>
    </location>
</feature>
<dbReference type="Pfam" id="PF00076">
    <property type="entry name" value="RRM_1"/>
    <property type="match status" value="1"/>
</dbReference>
<dbReference type="SMART" id="SM00360">
    <property type="entry name" value="RRM"/>
    <property type="match status" value="1"/>
</dbReference>
<evidence type="ECO:0000256" key="1">
    <source>
        <dbReference type="ARBA" id="ARBA00004604"/>
    </source>
</evidence>